<comment type="caution">
    <text evidence="6">The sequence shown here is derived from an EMBL/GenBank/DDBJ whole genome shotgun (WGS) entry which is preliminary data.</text>
</comment>
<reference evidence="6 7" key="1">
    <citation type="submission" date="2019-12" db="EMBL/GenBank/DDBJ databases">
        <title>Nesterenkonia muleiensis sp. nov., a novel actinobacterium isolated from sap of Populus euphratica.</title>
        <authorList>
            <person name="Wang R."/>
        </authorList>
    </citation>
    <scope>NUCLEOTIDE SEQUENCE [LARGE SCALE GENOMIC DNA]</scope>
    <source>
        <strain evidence="6 7">F10</strain>
    </source>
</reference>
<name>A0A7K1UMD2_9MICC</name>
<gene>
    <name evidence="6" type="ORF">GNZ21_14895</name>
</gene>
<dbReference type="RefSeq" id="WP_157325798.1">
    <property type="nucleotide sequence ID" value="NZ_BMFX01000008.1"/>
</dbReference>
<dbReference type="GO" id="GO:0043565">
    <property type="term" value="F:sequence-specific DNA binding"/>
    <property type="evidence" value="ECO:0007669"/>
    <property type="project" value="InterPro"/>
</dbReference>
<accession>A0A7K1UMD2</accession>
<feature type="compositionally biased region" description="Low complexity" evidence="4">
    <location>
        <begin position="17"/>
        <end position="26"/>
    </location>
</feature>
<feature type="domain" description="HTH araC/xylS-type" evidence="5">
    <location>
        <begin position="1"/>
        <end position="42"/>
    </location>
</feature>
<evidence type="ECO:0000256" key="3">
    <source>
        <dbReference type="ARBA" id="ARBA00023163"/>
    </source>
</evidence>
<keyword evidence="7" id="KW-1185">Reference proteome</keyword>
<sequence>MLSRGNATVASIARRTSYSSPHSFSSAFERHYGMSPKKYRSRRPAGQEAPAG</sequence>
<dbReference type="EMBL" id="WRPM01000102">
    <property type="protein sequence ID" value="MVT27623.1"/>
    <property type="molecule type" value="Genomic_DNA"/>
</dbReference>
<evidence type="ECO:0000256" key="2">
    <source>
        <dbReference type="ARBA" id="ARBA00023125"/>
    </source>
</evidence>
<dbReference type="Gene3D" id="1.10.10.60">
    <property type="entry name" value="Homeodomain-like"/>
    <property type="match status" value="1"/>
</dbReference>
<organism evidence="6 7">
    <name type="scientific">Nesterenkonia alkaliphila</name>
    <dbReference type="NCBI Taxonomy" id="1463631"/>
    <lineage>
        <taxon>Bacteria</taxon>
        <taxon>Bacillati</taxon>
        <taxon>Actinomycetota</taxon>
        <taxon>Actinomycetes</taxon>
        <taxon>Micrococcales</taxon>
        <taxon>Micrococcaceae</taxon>
        <taxon>Nesterenkonia</taxon>
    </lineage>
</organism>
<keyword evidence="3" id="KW-0804">Transcription</keyword>
<keyword evidence="1" id="KW-0805">Transcription regulation</keyword>
<dbReference type="AlphaFoldDB" id="A0A7K1UMD2"/>
<feature type="region of interest" description="Disordered" evidence="4">
    <location>
        <begin position="1"/>
        <end position="52"/>
    </location>
</feature>
<dbReference type="SUPFAM" id="SSF46689">
    <property type="entry name" value="Homeodomain-like"/>
    <property type="match status" value="1"/>
</dbReference>
<dbReference type="Pfam" id="PF12833">
    <property type="entry name" value="HTH_18"/>
    <property type="match status" value="1"/>
</dbReference>
<evidence type="ECO:0000313" key="7">
    <source>
        <dbReference type="Proteomes" id="UP000460157"/>
    </source>
</evidence>
<evidence type="ECO:0000256" key="1">
    <source>
        <dbReference type="ARBA" id="ARBA00023015"/>
    </source>
</evidence>
<evidence type="ECO:0000256" key="4">
    <source>
        <dbReference type="SAM" id="MobiDB-lite"/>
    </source>
</evidence>
<proteinExistence type="predicted"/>
<dbReference type="PRINTS" id="PR00032">
    <property type="entry name" value="HTHARAC"/>
</dbReference>
<dbReference type="GO" id="GO:0003700">
    <property type="term" value="F:DNA-binding transcription factor activity"/>
    <property type="evidence" value="ECO:0007669"/>
    <property type="project" value="InterPro"/>
</dbReference>
<dbReference type="Proteomes" id="UP000460157">
    <property type="component" value="Unassembled WGS sequence"/>
</dbReference>
<dbReference type="InterPro" id="IPR020449">
    <property type="entry name" value="Tscrpt_reg_AraC-type_HTH"/>
</dbReference>
<evidence type="ECO:0000259" key="5">
    <source>
        <dbReference type="PROSITE" id="PS01124"/>
    </source>
</evidence>
<evidence type="ECO:0000313" key="6">
    <source>
        <dbReference type="EMBL" id="MVT27623.1"/>
    </source>
</evidence>
<dbReference type="InterPro" id="IPR018060">
    <property type="entry name" value="HTH_AraC"/>
</dbReference>
<dbReference type="InterPro" id="IPR009057">
    <property type="entry name" value="Homeodomain-like_sf"/>
</dbReference>
<dbReference type="PROSITE" id="PS01124">
    <property type="entry name" value="HTH_ARAC_FAMILY_2"/>
    <property type="match status" value="1"/>
</dbReference>
<keyword evidence="2" id="KW-0238">DNA-binding</keyword>
<protein>
    <submittedName>
        <fullName evidence="6">Helix-turn-helix domain-containing protein</fullName>
    </submittedName>
</protein>